<dbReference type="Pfam" id="PF03837">
    <property type="entry name" value="RecT"/>
    <property type="match status" value="1"/>
</dbReference>
<sequence>MSNAVAIAQDIYGARDSFAQVLTDKTLSFEREAEFAIQTIQGNDFATKIALNNRQSVVNAVTNIAAIGISLNPAKRQAYLVPRDGKICLDISYMGLMDLAMATGSIRWAQAELVYQNDSFALNGFDKPPAHQYNPFSKDRGQIVGVYVVVKTADGDYLTTCMSRDDIDSIMNRSQSVKSGKSSPWKTDYGEMAKKTVVKRAYKYWPKTDRLDKAIHHLNTDSGEGLASMAGPAHGGELAERWIAQVVNAESLESLQSVWLAGKAEMQAAKDVSSFSSFKTAVEARKAALSTQPEPIEGEAQEADHAAGN</sequence>
<proteinExistence type="predicted"/>
<accession>A0A172WRL4</accession>
<name>A0A172WRL4_STUST</name>
<dbReference type="RefSeq" id="WP_064481570.1">
    <property type="nucleotide sequence ID" value="NZ_CP015641.1"/>
</dbReference>
<dbReference type="AlphaFoldDB" id="A0A172WRL4"/>
<organism evidence="2 3">
    <name type="scientific">Stutzerimonas stutzeri</name>
    <name type="common">Pseudomonas stutzeri</name>
    <dbReference type="NCBI Taxonomy" id="316"/>
    <lineage>
        <taxon>Bacteria</taxon>
        <taxon>Pseudomonadati</taxon>
        <taxon>Pseudomonadota</taxon>
        <taxon>Gammaproteobacteria</taxon>
        <taxon>Pseudomonadales</taxon>
        <taxon>Pseudomonadaceae</taxon>
        <taxon>Stutzerimonas</taxon>
    </lineage>
</organism>
<dbReference type="Proteomes" id="UP000077787">
    <property type="component" value="Chromosome"/>
</dbReference>
<dbReference type="OrthoDB" id="5124088at2"/>
<reference evidence="2 3" key="1">
    <citation type="submission" date="2016-05" db="EMBL/GenBank/DDBJ databases">
        <title>Genome sequence of Pseudomonas stutzeri 273 and identification of the exopolysaccharide biosynthesis locus.</title>
        <authorList>
            <person name="Wu S."/>
            <person name="Sun C."/>
        </authorList>
    </citation>
    <scope>NUCLEOTIDE SEQUENCE [LARGE SCALE GENOMIC DNA]</scope>
    <source>
        <strain evidence="2 3">273</strain>
    </source>
</reference>
<feature type="region of interest" description="Disordered" evidence="1">
    <location>
        <begin position="286"/>
        <end position="309"/>
    </location>
</feature>
<gene>
    <name evidence="2" type="ORF">PS273GM_13010</name>
</gene>
<dbReference type="InterPro" id="IPR018330">
    <property type="entry name" value="RecT_fam"/>
</dbReference>
<dbReference type="NCBIfam" id="TIGR00616">
    <property type="entry name" value="rect"/>
    <property type="match status" value="1"/>
</dbReference>
<dbReference type="EMBL" id="CP015641">
    <property type="protein sequence ID" value="ANF25996.1"/>
    <property type="molecule type" value="Genomic_DNA"/>
</dbReference>
<evidence type="ECO:0000313" key="3">
    <source>
        <dbReference type="Proteomes" id="UP000077787"/>
    </source>
</evidence>
<protein>
    <submittedName>
        <fullName evidence="2">DNA recombinase</fullName>
    </submittedName>
</protein>
<dbReference type="InterPro" id="IPR004590">
    <property type="entry name" value="ssDNA_annealing_RecT"/>
</dbReference>
<dbReference type="GO" id="GO:0003677">
    <property type="term" value="F:DNA binding"/>
    <property type="evidence" value="ECO:0007669"/>
    <property type="project" value="InterPro"/>
</dbReference>
<dbReference type="GO" id="GO:0006259">
    <property type="term" value="P:DNA metabolic process"/>
    <property type="evidence" value="ECO:0007669"/>
    <property type="project" value="InterPro"/>
</dbReference>
<evidence type="ECO:0000313" key="2">
    <source>
        <dbReference type="EMBL" id="ANF25996.1"/>
    </source>
</evidence>
<evidence type="ECO:0000256" key="1">
    <source>
        <dbReference type="SAM" id="MobiDB-lite"/>
    </source>
</evidence>